<reference evidence="1" key="1">
    <citation type="journal article" date="2021" name="PeerJ">
        <title>Extensive microbial diversity within the chicken gut microbiome revealed by metagenomics and culture.</title>
        <authorList>
            <person name="Gilroy R."/>
            <person name="Ravi A."/>
            <person name="Getino M."/>
            <person name="Pursley I."/>
            <person name="Horton D.L."/>
            <person name="Alikhan N.F."/>
            <person name="Baker D."/>
            <person name="Gharbi K."/>
            <person name="Hall N."/>
            <person name="Watson M."/>
            <person name="Adriaenssens E.M."/>
            <person name="Foster-Nyarko E."/>
            <person name="Jarju S."/>
            <person name="Secka A."/>
            <person name="Antonio M."/>
            <person name="Oren A."/>
            <person name="Chaudhuri R.R."/>
            <person name="La Ragione R."/>
            <person name="Hildebrand F."/>
            <person name="Pallen M.J."/>
        </authorList>
    </citation>
    <scope>NUCLEOTIDE SEQUENCE</scope>
    <source>
        <strain evidence="1">CHK130-7132</strain>
    </source>
</reference>
<evidence type="ECO:0000313" key="1">
    <source>
        <dbReference type="EMBL" id="HJC70095.1"/>
    </source>
</evidence>
<accession>A0A9D2Q397</accession>
<dbReference type="Gene3D" id="1.10.260.40">
    <property type="entry name" value="lambda repressor-like DNA-binding domains"/>
    <property type="match status" value="1"/>
</dbReference>
<dbReference type="InterPro" id="IPR010982">
    <property type="entry name" value="Lambda_DNA-bd_dom_sf"/>
</dbReference>
<reference evidence="1" key="2">
    <citation type="submission" date="2021-04" db="EMBL/GenBank/DDBJ databases">
        <authorList>
            <person name="Gilroy R."/>
        </authorList>
    </citation>
    <scope>NUCLEOTIDE SEQUENCE</scope>
    <source>
        <strain evidence="1">CHK130-7132</strain>
    </source>
</reference>
<organism evidence="1 2">
    <name type="scientific">Candidatus Brachybacterium intestinipullorum</name>
    <dbReference type="NCBI Taxonomy" id="2838512"/>
    <lineage>
        <taxon>Bacteria</taxon>
        <taxon>Bacillati</taxon>
        <taxon>Actinomycetota</taxon>
        <taxon>Actinomycetes</taxon>
        <taxon>Micrococcales</taxon>
        <taxon>Dermabacteraceae</taxon>
        <taxon>Brachybacterium</taxon>
    </lineage>
</organism>
<dbReference type="GO" id="GO:0003677">
    <property type="term" value="F:DNA binding"/>
    <property type="evidence" value="ECO:0007669"/>
    <property type="project" value="InterPro"/>
</dbReference>
<dbReference type="AlphaFoldDB" id="A0A9D2Q397"/>
<gene>
    <name evidence="1" type="ORF">H9932_10545</name>
</gene>
<proteinExistence type="predicted"/>
<comment type="caution">
    <text evidence="1">The sequence shown here is derived from an EMBL/GenBank/DDBJ whole genome shotgun (WGS) entry which is preliminary data.</text>
</comment>
<sequence length="107" mass="11995">MDTFESLITADLARAGRALSQVSLDDLTDRTGIDAELLHAFERGRHDLTAEQKQSLRHALEEYGVHFLPADDEAGVGHGVRQKFNPRTVKRLENWENEGGPAREDDI</sequence>
<protein>
    <submittedName>
        <fullName evidence="1">Helix-turn-helix domain-containing protein</fullName>
    </submittedName>
</protein>
<dbReference type="SUPFAM" id="SSF47413">
    <property type="entry name" value="lambda repressor-like DNA-binding domains"/>
    <property type="match status" value="1"/>
</dbReference>
<evidence type="ECO:0000313" key="2">
    <source>
        <dbReference type="Proteomes" id="UP000823854"/>
    </source>
</evidence>
<name>A0A9D2Q397_9MICO</name>
<dbReference type="EMBL" id="DWWC01000219">
    <property type="protein sequence ID" value="HJC70095.1"/>
    <property type="molecule type" value="Genomic_DNA"/>
</dbReference>
<dbReference type="Proteomes" id="UP000823854">
    <property type="component" value="Unassembled WGS sequence"/>
</dbReference>